<dbReference type="STRING" id="60169.A0A1V6NBT3"/>
<accession>A0A1V6NBT3</accession>
<proteinExistence type="predicted"/>
<evidence type="ECO:0000313" key="3">
    <source>
        <dbReference type="EMBL" id="OQD62069.1"/>
    </source>
</evidence>
<gene>
    <name evidence="3" type="ORF">PENPOL_c014G03959</name>
</gene>
<evidence type="ECO:0000256" key="1">
    <source>
        <dbReference type="SAM" id="MobiDB-lite"/>
    </source>
</evidence>
<evidence type="ECO:0000313" key="4">
    <source>
        <dbReference type="Proteomes" id="UP000191408"/>
    </source>
</evidence>
<dbReference type="Proteomes" id="UP000191408">
    <property type="component" value="Unassembled WGS sequence"/>
</dbReference>
<feature type="region of interest" description="Disordered" evidence="1">
    <location>
        <begin position="140"/>
        <end position="160"/>
    </location>
</feature>
<protein>
    <recommendedName>
        <fullName evidence="2">Helitron helicase-like domain-containing protein</fullName>
    </recommendedName>
</protein>
<dbReference type="EMBL" id="MDYM01000014">
    <property type="protein sequence ID" value="OQD62069.1"/>
    <property type="molecule type" value="Genomic_DNA"/>
</dbReference>
<dbReference type="InterPro" id="IPR025476">
    <property type="entry name" value="Helitron_helicase-like"/>
</dbReference>
<evidence type="ECO:0000259" key="2">
    <source>
        <dbReference type="Pfam" id="PF14214"/>
    </source>
</evidence>
<comment type="caution">
    <text evidence="3">The sequence shown here is derived from an EMBL/GenBank/DDBJ whole genome shotgun (WGS) entry which is preliminary data.</text>
</comment>
<name>A0A1V6NBT3_PENPO</name>
<dbReference type="Pfam" id="PF14214">
    <property type="entry name" value="Helitron_like_N"/>
    <property type="match status" value="1"/>
</dbReference>
<sequence>MCHLPNYPEWLAGDAATRRRIARNNLQNNPHIIAQWFDIRFRLFQDKVLKRLFSVSDSWSRYEWQGRGSVHNHALYWIRGCPDLDLLDLSWNNRRMQVYWGMGSREDIPILLTTITIRICSATPGQSMASSVSAASSTRSISGAKMQQTKRAKQARKTGLPEDGALQRFTSGTRVVLKPSGFSPSEDSFLAVVNGVSNALKALLEPDLSGPKHVEIRKKLWMVEVHSIEAT</sequence>
<feature type="domain" description="Helitron helicase-like" evidence="2">
    <location>
        <begin position="24"/>
        <end position="76"/>
    </location>
</feature>
<reference evidence="4" key="1">
    <citation type="journal article" date="2017" name="Nat. Microbiol.">
        <title>Global analysis of biosynthetic gene clusters reveals vast potential of secondary metabolite production in Penicillium species.</title>
        <authorList>
            <person name="Nielsen J.C."/>
            <person name="Grijseels S."/>
            <person name="Prigent S."/>
            <person name="Ji B."/>
            <person name="Dainat J."/>
            <person name="Nielsen K.F."/>
            <person name="Frisvad J.C."/>
            <person name="Workman M."/>
            <person name="Nielsen J."/>
        </authorList>
    </citation>
    <scope>NUCLEOTIDE SEQUENCE [LARGE SCALE GENOMIC DNA]</scope>
    <source>
        <strain evidence="4">IBT 4502</strain>
    </source>
</reference>
<organism evidence="3 4">
    <name type="scientific">Penicillium polonicum</name>
    <dbReference type="NCBI Taxonomy" id="60169"/>
    <lineage>
        <taxon>Eukaryota</taxon>
        <taxon>Fungi</taxon>
        <taxon>Dikarya</taxon>
        <taxon>Ascomycota</taxon>
        <taxon>Pezizomycotina</taxon>
        <taxon>Eurotiomycetes</taxon>
        <taxon>Eurotiomycetidae</taxon>
        <taxon>Eurotiales</taxon>
        <taxon>Aspergillaceae</taxon>
        <taxon>Penicillium</taxon>
    </lineage>
</organism>
<dbReference type="AlphaFoldDB" id="A0A1V6NBT3"/>
<keyword evidence="4" id="KW-1185">Reference proteome</keyword>